<dbReference type="NCBIfam" id="TIGR02136">
    <property type="entry name" value="ptsS_2"/>
    <property type="match status" value="1"/>
</dbReference>
<comment type="subcellular location">
    <subcellularLocation>
        <location evidence="2 10">Cell membrane</location>
        <topology evidence="2 10">Lipid-anchor</topology>
    </subcellularLocation>
</comment>
<protein>
    <recommendedName>
        <fullName evidence="10">Phosphate-binding protein</fullName>
    </recommendedName>
</protein>
<evidence type="ECO:0000313" key="13">
    <source>
        <dbReference type="EMBL" id="MBC8559954.1"/>
    </source>
</evidence>
<dbReference type="PANTHER" id="PTHR30570:SF1">
    <property type="entry name" value="PHOSPHATE-BINDING PROTEIN PSTS"/>
    <property type="match status" value="1"/>
</dbReference>
<comment type="subunit">
    <text evidence="4 10">The complex is composed of two ATP-binding proteins (PstB), two transmembrane proteins (PstC and PstA) and a solute-binding protein (PstS).</text>
</comment>
<feature type="domain" description="PBP" evidence="12">
    <location>
        <begin position="41"/>
        <end position="272"/>
    </location>
</feature>
<comment type="function">
    <text evidence="10">Involved in the system for phosphate transport across the cytoplasmic membrane.</text>
</comment>
<evidence type="ECO:0000256" key="7">
    <source>
        <dbReference type="ARBA" id="ARBA00022729"/>
    </source>
</evidence>
<evidence type="ECO:0000256" key="4">
    <source>
        <dbReference type="ARBA" id="ARBA00011529"/>
    </source>
</evidence>
<keyword evidence="9 10" id="KW-0449">Lipoprotein</keyword>
<proteinExistence type="inferred from homology"/>
<sequence>MKKLTSLLLAGVLAAGVLSGCGNAEGNSSSDSLSSQEPGSSTEALSGKVSMSGSTSMEEIAKALAEGFNAKYPDVAIDVQLGGSSTGVKNAQEGVSDIGNVSRALKDTETGLDSETIALDGIAVIVNTANPIEDLSTEQILKIYTGEIQNWKDLGGDDAEIQVIGREAGSGTRDGFESVVGIQDNAKHDQELTSTGAVQTAVASTPGAIGYVSLANVDDTVKALKVGGVSPAIETVQDGSYTLQRPFVMVTKTGTELRPEVKAFLEFALGDEGQSIASQIGLIPLSK</sequence>
<evidence type="ECO:0000256" key="2">
    <source>
        <dbReference type="ARBA" id="ARBA00004193"/>
    </source>
</evidence>
<comment type="similarity">
    <text evidence="3 10">Belongs to the PstS family.</text>
</comment>
<keyword evidence="5 10" id="KW-0813">Transport</keyword>
<evidence type="ECO:0000259" key="12">
    <source>
        <dbReference type="Pfam" id="PF12849"/>
    </source>
</evidence>
<reference evidence="13" key="1">
    <citation type="submission" date="2020-08" db="EMBL/GenBank/DDBJ databases">
        <title>Genome public.</title>
        <authorList>
            <person name="Liu C."/>
            <person name="Sun Q."/>
        </authorList>
    </citation>
    <scope>NUCLEOTIDE SEQUENCE</scope>
    <source>
        <strain evidence="13">NSJ-33</strain>
    </source>
</reference>
<keyword evidence="7 10" id="KW-0732">Signal</keyword>
<evidence type="ECO:0000256" key="1">
    <source>
        <dbReference type="ARBA" id="ARBA00002841"/>
    </source>
</evidence>
<dbReference type="SUPFAM" id="SSF53850">
    <property type="entry name" value="Periplasmic binding protein-like II"/>
    <property type="match status" value="1"/>
</dbReference>
<dbReference type="PROSITE" id="PS51257">
    <property type="entry name" value="PROKAR_LIPOPROTEIN"/>
    <property type="match status" value="1"/>
</dbReference>
<evidence type="ECO:0000256" key="6">
    <source>
        <dbReference type="ARBA" id="ARBA00022592"/>
    </source>
</evidence>
<name>A0A926E1M1_9FIRM</name>
<dbReference type="Gene3D" id="3.40.190.10">
    <property type="entry name" value="Periplasmic binding protein-like II"/>
    <property type="match status" value="2"/>
</dbReference>
<dbReference type="CDD" id="cd13653">
    <property type="entry name" value="PBP2_phosphate_like_1"/>
    <property type="match status" value="1"/>
</dbReference>
<dbReference type="GO" id="GO:0042301">
    <property type="term" value="F:phosphate ion binding"/>
    <property type="evidence" value="ECO:0007669"/>
    <property type="project" value="UniProtKB-UniRule"/>
</dbReference>
<evidence type="ECO:0000256" key="11">
    <source>
        <dbReference type="SAM" id="MobiDB-lite"/>
    </source>
</evidence>
<feature type="region of interest" description="Disordered" evidence="11">
    <location>
        <begin position="25"/>
        <end position="51"/>
    </location>
</feature>
<dbReference type="AlphaFoldDB" id="A0A926E1M1"/>
<keyword evidence="14" id="KW-1185">Reference proteome</keyword>
<evidence type="ECO:0000256" key="9">
    <source>
        <dbReference type="ARBA" id="ARBA00023288"/>
    </source>
</evidence>
<keyword evidence="8 10" id="KW-0564">Palmitate</keyword>
<dbReference type="Pfam" id="PF12849">
    <property type="entry name" value="PBP_like_2"/>
    <property type="match status" value="1"/>
</dbReference>
<dbReference type="PANTHER" id="PTHR30570">
    <property type="entry name" value="PERIPLASMIC PHOSPHATE BINDING COMPONENT OF PHOSPHATE ABC TRANSPORTER"/>
    <property type="match status" value="1"/>
</dbReference>
<comment type="function">
    <text evidence="1">Part of the ABC transporter complex PstSACB involved in phosphate import.</text>
</comment>
<dbReference type="InterPro" id="IPR050811">
    <property type="entry name" value="Phosphate_ABC_transporter"/>
</dbReference>
<accession>A0A926E1M1</accession>
<organism evidence="13 14">
    <name type="scientific">Fumia xinanensis</name>
    <dbReference type="NCBI Taxonomy" id="2763659"/>
    <lineage>
        <taxon>Bacteria</taxon>
        <taxon>Bacillati</taxon>
        <taxon>Bacillota</taxon>
        <taxon>Clostridia</taxon>
        <taxon>Eubacteriales</taxon>
        <taxon>Oscillospiraceae</taxon>
        <taxon>Fumia</taxon>
    </lineage>
</organism>
<evidence type="ECO:0000256" key="5">
    <source>
        <dbReference type="ARBA" id="ARBA00022448"/>
    </source>
</evidence>
<comment type="caution">
    <text evidence="13">The sequence shown here is derived from an EMBL/GenBank/DDBJ whole genome shotgun (WGS) entry which is preliminary data.</text>
</comment>
<keyword evidence="6 10" id="KW-0592">Phosphate transport</keyword>
<dbReference type="InterPro" id="IPR024370">
    <property type="entry name" value="PBP_domain"/>
</dbReference>
<keyword evidence="10" id="KW-1003">Cell membrane</keyword>
<dbReference type="GO" id="GO:0006817">
    <property type="term" value="P:phosphate ion transport"/>
    <property type="evidence" value="ECO:0007669"/>
    <property type="project" value="UniProtKB-UniRule"/>
</dbReference>
<dbReference type="InterPro" id="IPR011862">
    <property type="entry name" value="Phos-bd"/>
</dbReference>
<evidence type="ECO:0000256" key="3">
    <source>
        <dbReference type="ARBA" id="ARBA00008725"/>
    </source>
</evidence>
<dbReference type="Proteomes" id="UP000610760">
    <property type="component" value="Unassembled WGS sequence"/>
</dbReference>
<evidence type="ECO:0000256" key="10">
    <source>
        <dbReference type="RuleBase" id="RU367119"/>
    </source>
</evidence>
<feature type="chain" id="PRO_5039743317" description="Phosphate-binding protein" evidence="10">
    <location>
        <begin position="25"/>
        <end position="287"/>
    </location>
</feature>
<feature type="signal peptide" evidence="10">
    <location>
        <begin position="1"/>
        <end position="24"/>
    </location>
</feature>
<gene>
    <name evidence="13" type="ORF">H8710_07745</name>
</gene>
<dbReference type="RefSeq" id="WP_249294924.1">
    <property type="nucleotide sequence ID" value="NZ_JACRSV010000002.1"/>
</dbReference>
<evidence type="ECO:0000256" key="8">
    <source>
        <dbReference type="ARBA" id="ARBA00023139"/>
    </source>
</evidence>
<evidence type="ECO:0000313" key="14">
    <source>
        <dbReference type="Proteomes" id="UP000610760"/>
    </source>
</evidence>
<dbReference type="EMBL" id="JACRSV010000002">
    <property type="protein sequence ID" value="MBC8559954.1"/>
    <property type="molecule type" value="Genomic_DNA"/>
</dbReference>
<keyword evidence="10" id="KW-0472">Membrane</keyword>
<dbReference type="GO" id="GO:0005886">
    <property type="term" value="C:plasma membrane"/>
    <property type="evidence" value="ECO:0007669"/>
    <property type="project" value="UniProtKB-SubCell"/>
</dbReference>